<reference evidence="4 5" key="1">
    <citation type="submission" date="2018-02" db="EMBL/GenBank/DDBJ databases">
        <title>novel marine gammaproteobacteria from coastal saline agro ecosystem.</title>
        <authorList>
            <person name="Krishnan R."/>
            <person name="Ramesh Kumar N."/>
        </authorList>
    </citation>
    <scope>NUCLEOTIDE SEQUENCE [LARGE SCALE GENOMIC DNA]</scope>
    <source>
        <strain evidence="4 5">228</strain>
    </source>
</reference>
<feature type="DNA-binding region" description="H-T-H motif" evidence="2">
    <location>
        <begin position="45"/>
        <end position="64"/>
    </location>
</feature>
<dbReference type="GO" id="GO:0045892">
    <property type="term" value="P:negative regulation of DNA-templated transcription"/>
    <property type="evidence" value="ECO:0007669"/>
    <property type="project" value="InterPro"/>
</dbReference>
<dbReference type="OrthoDB" id="5293507at2"/>
<dbReference type="GO" id="GO:0003677">
    <property type="term" value="F:DNA binding"/>
    <property type="evidence" value="ECO:0007669"/>
    <property type="project" value="UniProtKB-UniRule"/>
</dbReference>
<dbReference type="InterPro" id="IPR001647">
    <property type="entry name" value="HTH_TetR"/>
</dbReference>
<proteinExistence type="predicted"/>
<dbReference type="AlphaFoldDB" id="A0A2S5KTT8"/>
<evidence type="ECO:0000256" key="1">
    <source>
        <dbReference type="ARBA" id="ARBA00023125"/>
    </source>
</evidence>
<organism evidence="4 5">
    <name type="scientific">Proteobacteria bacterium 228</name>
    <dbReference type="NCBI Taxonomy" id="2083153"/>
    <lineage>
        <taxon>Bacteria</taxon>
        <taxon>Pseudomonadati</taxon>
        <taxon>Pseudomonadota</taxon>
    </lineage>
</organism>
<evidence type="ECO:0000313" key="4">
    <source>
        <dbReference type="EMBL" id="PPC78158.1"/>
    </source>
</evidence>
<dbReference type="EMBL" id="PRLP01000020">
    <property type="protein sequence ID" value="PPC78158.1"/>
    <property type="molecule type" value="Genomic_DNA"/>
</dbReference>
<dbReference type="PANTHER" id="PTHR30328:SF54">
    <property type="entry name" value="HTH-TYPE TRANSCRIPTIONAL REPRESSOR SCO4008"/>
    <property type="match status" value="1"/>
</dbReference>
<dbReference type="SUPFAM" id="SSF48498">
    <property type="entry name" value="Tetracyclin repressor-like, C-terminal domain"/>
    <property type="match status" value="1"/>
</dbReference>
<feature type="domain" description="HTH tetR-type" evidence="3">
    <location>
        <begin position="22"/>
        <end position="82"/>
    </location>
</feature>
<dbReference type="SUPFAM" id="SSF46689">
    <property type="entry name" value="Homeodomain-like"/>
    <property type="match status" value="1"/>
</dbReference>
<dbReference type="PRINTS" id="PR00455">
    <property type="entry name" value="HTHTETR"/>
</dbReference>
<evidence type="ECO:0000256" key="2">
    <source>
        <dbReference type="PROSITE-ProRule" id="PRU00335"/>
    </source>
</evidence>
<evidence type="ECO:0000259" key="3">
    <source>
        <dbReference type="PROSITE" id="PS50977"/>
    </source>
</evidence>
<gene>
    <name evidence="4" type="ORF">C4K68_06935</name>
</gene>
<dbReference type="Gene3D" id="1.10.10.60">
    <property type="entry name" value="Homeodomain-like"/>
    <property type="match status" value="1"/>
</dbReference>
<dbReference type="Pfam" id="PF00440">
    <property type="entry name" value="TetR_N"/>
    <property type="match status" value="1"/>
</dbReference>
<sequence>MPLAQSGRKPRKERRALADIRQENVTHIISTAERLFAEKGFSGTTLAAIAEEANLPKANVLYYFHNKAGLYQAVLDHILVVWMDDMKSMTEDVHPKEALRNYILAKVQQSKEYPHASKIFATEVIHGAENIRELLGGKLKQQFLDTCRVIRSWIAKGWMDPINPEHLLFMLWSSTQTYADFSAQITTLLGKAEMADEEYENAVELITRVVLKGCGIKTV</sequence>
<comment type="caution">
    <text evidence="4">The sequence shown here is derived from an EMBL/GenBank/DDBJ whole genome shotgun (WGS) entry which is preliminary data.</text>
</comment>
<evidence type="ECO:0000313" key="5">
    <source>
        <dbReference type="Proteomes" id="UP000238196"/>
    </source>
</evidence>
<dbReference type="InterPro" id="IPR009057">
    <property type="entry name" value="Homeodomain-like_sf"/>
</dbReference>
<protein>
    <submittedName>
        <fullName evidence="4">Transcriptional regulator</fullName>
    </submittedName>
</protein>
<dbReference type="InterPro" id="IPR050109">
    <property type="entry name" value="HTH-type_TetR-like_transc_reg"/>
</dbReference>
<dbReference type="PANTHER" id="PTHR30328">
    <property type="entry name" value="TRANSCRIPTIONAL REPRESSOR"/>
    <property type="match status" value="1"/>
</dbReference>
<dbReference type="Pfam" id="PF08362">
    <property type="entry name" value="TetR_C_3"/>
    <property type="match status" value="1"/>
</dbReference>
<dbReference type="InterPro" id="IPR013573">
    <property type="entry name" value="Tscrpt_reg_YcdC_C"/>
</dbReference>
<name>A0A2S5KTT8_9PROT</name>
<dbReference type="Gene3D" id="1.10.357.10">
    <property type="entry name" value="Tetracycline Repressor, domain 2"/>
    <property type="match status" value="1"/>
</dbReference>
<dbReference type="Proteomes" id="UP000238196">
    <property type="component" value="Unassembled WGS sequence"/>
</dbReference>
<dbReference type="PROSITE" id="PS50977">
    <property type="entry name" value="HTH_TETR_2"/>
    <property type="match status" value="1"/>
</dbReference>
<dbReference type="InterPro" id="IPR036271">
    <property type="entry name" value="Tet_transcr_reg_TetR-rel_C_sf"/>
</dbReference>
<accession>A0A2S5KTT8</accession>
<keyword evidence="1 2" id="KW-0238">DNA-binding</keyword>